<evidence type="ECO:0000313" key="2">
    <source>
        <dbReference type="EMBL" id="GAA3555571.1"/>
    </source>
</evidence>
<sequence>MHIQVRQQPSFAIASLGSGPGQAAQTEPATSRVRTPSSPLSRAAAALLAR</sequence>
<feature type="compositionally biased region" description="Low complexity" evidence="1">
    <location>
        <begin position="36"/>
        <end position="50"/>
    </location>
</feature>
<name>A0ABP6WSJ7_9PSEU</name>
<keyword evidence="3" id="KW-1185">Reference proteome</keyword>
<feature type="region of interest" description="Disordered" evidence="1">
    <location>
        <begin position="1"/>
        <end position="50"/>
    </location>
</feature>
<accession>A0ABP6WSJ7</accession>
<gene>
    <name evidence="2" type="ORF">GCM10022222_43970</name>
</gene>
<dbReference type="RefSeq" id="WP_344862674.1">
    <property type="nucleotide sequence ID" value="NZ_BAAAZN010000009.1"/>
</dbReference>
<feature type="compositionally biased region" description="Polar residues" evidence="1">
    <location>
        <begin position="23"/>
        <end position="35"/>
    </location>
</feature>
<evidence type="ECO:0000256" key="1">
    <source>
        <dbReference type="SAM" id="MobiDB-lite"/>
    </source>
</evidence>
<organism evidence="2 3">
    <name type="scientific">Amycolatopsis ultiminotia</name>
    <dbReference type="NCBI Taxonomy" id="543629"/>
    <lineage>
        <taxon>Bacteria</taxon>
        <taxon>Bacillati</taxon>
        <taxon>Actinomycetota</taxon>
        <taxon>Actinomycetes</taxon>
        <taxon>Pseudonocardiales</taxon>
        <taxon>Pseudonocardiaceae</taxon>
        <taxon>Amycolatopsis</taxon>
    </lineage>
</organism>
<dbReference type="EMBL" id="BAAAZN010000009">
    <property type="protein sequence ID" value="GAA3555571.1"/>
    <property type="molecule type" value="Genomic_DNA"/>
</dbReference>
<protein>
    <submittedName>
        <fullName evidence="2">Uncharacterized protein</fullName>
    </submittedName>
</protein>
<feature type="compositionally biased region" description="Polar residues" evidence="1">
    <location>
        <begin position="1"/>
        <end position="10"/>
    </location>
</feature>
<dbReference type="Proteomes" id="UP001500689">
    <property type="component" value="Unassembled WGS sequence"/>
</dbReference>
<proteinExistence type="predicted"/>
<comment type="caution">
    <text evidence="2">The sequence shown here is derived from an EMBL/GenBank/DDBJ whole genome shotgun (WGS) entry which is preliminary data.</text>
</comment>
<reference evidence="3" key="1">
    <citation type="journal article" date="2019" name="Int. J. Syst. Evol. Microbiol.">
        <title>The Global Catalogue of Microorganisms (GCM) 10K type strain sequencing project: providing services to taxonomists for standard genome sequencing and annotation.</title>
        <authorList>
            <consortium name="The Broad Institute Genomics Platform"/>
            <consortium name="The Broad Institute Genome Sequencing Center for Infectious Disease"/>
            <person name="Wu L."/>
            <person name="Ma J."/>
        </authorList>
    </citation>
    <scope>NUCLEOTIDE SEQUENCE [LARGE SCALE GENOMIC DNA]</scope>
    <source>
        <strain evidence="3">JCM 16898</strain>
    </source>
</reference>
<evidence type="ECO:0000313" key="3">
    <source>
        <dbReference type="Proteomes" id="UP001500689"/>
    </source>
</evidence>